<name>A0A068SFJ4_9FUNG</name>
<dbReference type="InterPro" id="IPR001810">
    <property type="entry name" value="F-box_dom"/>
</dbReference>
<dbReference type="Proteomes" id="UP000027586">
    <property type="component" value="Unassembled WGS sequence"/>
</dbReference>
<dbReference type="Gene3D" id="1.20.1280.50">
    <property type="match status" value="1"/>
</dbReference>
<organism evidence="2 3">
    <name type="scientific">Lichtheimia corymbifera JMRC:FSU:9682</name>
    <dbReference type="NCBI Taxonomy" id="1263082"/>
    <lineage>
        <taxon>Eukaryota</taxon>
        <taxon>Fungi</taxon>
        <taxon>Fungi incertae sedis</taxon>
        <taxon>Mucoromycota</taxon>
        <taxon>Mucoromycotina</taxon>
        <taxon>Mucoromycetes</taxon>
        <taxon>Mucorales</taxon>
        <taxon>Lichtheimiaceae</taxon>
        <taxon>Lichtheimia</taxon>
    </lineage>
</organism>
<dbReference type="InterPro" id="IPR032675">
    <property type="entry name" value="LRR_dom_sf"/>
</dbReference>
<dbReference type="SMART" id="SM00256">
    <property type="entry name" value="FBOX"/>
    <property type="match status" value="1"/>
</dbReference>
<sequence>MTTPSFDVVTLPFEICCEIFQYIPYRDLLQCIKVSHQWRESVFEWSCLKWRAVSIGALYAMRAYWSHIAGHVRELDISGKIYGKSDKEMAFAKIGSFDWPHLDTLQIDEQTLPLTWRPATAVSLFECSNLRRLTMDMMDGSNISDLVAILDACPRLKYLSYSSRKRNPNYVNTQVLKYKPGAQITTTDIECLDISNQFHPADFIIILRRCPYLRCLDVHGTGLTKVHVSTILNACPLLESLQHCTRHRLYTQNGRLREWWNHFAQKQQHTKYIADHLPLRELVLKQASEATLFYQTGPIITWHHNSLRRVKISQRATLCSKDTSKQSKIPRRVITVPKHLEELEYDFPGPVSTIYQHSSLLIPLLQARTSLMHVSIALSTPLSPQGLDALARCEKLTKLCIKIPNSPKDVEQLLATIARYGHPLETLDYSCLTLTPELTSALASIPTLRQVHLSLFKGNMEPITDLDTGSSLACLCRSNRIQSLTLSYIPFDYNCNRVWQYISGISNLKSLSISTSSKIHNEEGIKWIANRQQRLEHFSLTGFWEKNLYYFKDAFKLAKTNIANTHFKNMNTEEDTEDDE</sequence>
<evidence type="ECO:0000313" key="2">
    <source>
        <dbReference type="EMBL" id="CDH61133.1"/>
    </source>
</evidence>
<dbReference type="InterPro" id="IPR036047">
    <property type="entry name" value="F-box-like_dom_sf"/>
</dbReference>
<comment type="caution">
    <text evidence="2">The sequence shown here is derived from an EMBL/GenBank/DDBJ whole genome shotgun (WGS) entry which is preliminary data.</text>
</comment>
<dbReference type="Pfam" id="PF12937">
    <property type="entry name" value="F-box-like"/>
    <property type="match status" value="1"/>
</dbReference>
<reference evidence="2" key="1">
    <citation type="submission" date="2013-08" db="EMBL/GenBank/DDBJ databases">
        <title>Gene expansion shapes genome architecture in the human pathogen Lichtheimia corymbifera: an evolutionary genomics analysis in the ancient terrestrial Mucorales (Mucoromycotina).</title>
        <authorList>
            <person name="Schwartze V.U."/>
            <person name="Winter S."/>
            <person name="Shelest E."/>
            <person name="Marcet-Houben M."/>
            <person name="Horn F."/>
            <person name="Wehner S."/>
            <person name="Hoffmann K."/>
            <person name="Riege K."/>
            <person name="Sammeth M."/>
            <person name="Nowrousian M."/>
            <person name="Valiante V."/>
            <person name="Linde J."/>
            <person name="Jacobsen I.D."/>
            <person name="Marz M."/>
            <person name="Brakhage A.A."/>
            <person name="Gabaldon T."/>
            <person name="Bocker S."/>
            <person name="Voigt K."/>
        </authorList>
    </citation>
    <scope>NUCLEOTIDE SEQUENCE [LARGE SCALE GENOMIC DNA]</scope>
    <source>
        <strain evidence="2">FSU 9682</strain>
    </source>
</reference>
<dbReference type="AlphaFoldDB" id="A0A068SFJ4"/>
<proteinExistence type="predicted"/>
<gene>
    <name evidence="2" type="ORF">LCOR_11910.1</name>
</gene>
<dbReference type="EMBL" id="CBTN010000140">
    <property type="protein sequence ID" value="CDH61133.1"/>
    <property type="molecule type" value="Genomic_DNA"/>
</dbReference>
<keyword evidence="3" id="KW-1185">Reference proteome</keyword>
<dbReference type="PROSITE" id="PS50181">
    <property type="entry name" value="FBOX"/>
    <property type="match status" value="1"/>
</dbReference>
<evidence type="ECO:0000259" key="1">
    <source>
        <dbReference type="PROSITE" id="PS50181"/>
    </source>
</evidence>
<dbReference type="Gene3D" id="3.80.10.10">
    <property type="entry name" value="Ribonuclease Inhibitor"/>
    <property type="match status" value="2"/>
</dbReference>
<dbReference type="SUPFAM" id="SSF52047">
    <property type="entry name" value="RNI-like"/>
    <property type="match status" value="1"/>
</dbReference>
<protein>
    <recommendedName>
        <fullName evidence="1">F-box domain-containing protein</fullName>
    </recommendedName>
</protein>
<dbReference type="OrthoDB" id="2095648at2759"/>
<feature type="domain" description="F-box" evidence="1">
    <location>
        <begin position="5"/>
        <end position="53"/>
    </location>
</feature>
<dbReference type="PANTHER" id="PTHR13318">
    <property type="entry name" value="PARTNER OF PAIRED, ISOFORM B-RELATED"/>
    <property type="match status" value="1"/>
</dbReference>
<dbReference type="GO" id="GO:0031146">
    <property type="term" value="P:SCF-dependent proteasomal ubiquitin-dependent protein catabolic process"/>
    <property type="evidence" value="ECO:0007669"/>
    <property type="project" value="TreeGrafter"/>
</dbReference>
<dbReference type="VEuPathDB" id="FungiDB:LCOR_11910.1"/>
<dbReference type="GO" id="GO:0019005">
    <property type="term" value="C:SCF ubiquitin ligase complex"/>
    <property type="evidence" value="ECO:0007669"/>
    <property type="project" value="TreeGrafter"/>
</dbReference>
<dbReference type="SUPFAM" id="SSF81383">
    <property type="entry name" value="F-box domain"/>
    <property type="match status" value="1"/>
</dbReference>
<evidence type="ECO:0000313" key="3">
    <source>
        <dbReference type="Proteomes" id="UP000027586"/>
    </source>
</evidence>
<dbReference type="PANTHER" id="PTHR13318:SF247">
    <property type="entry name" value="GH16156P"/>
    <property type="match status" value="1"/>
</dbReference>
<accession>A0A068SFJ4</accession>